<accession>A0AB39HEH1</accession>
<dbReference type="RefSeq" id="WP_306100776.1">
    <property type="nucleotide sequence ID" value="NZ_CP162601.1"/>
</dbReference>
<keyword evidence="1" id="KW-0812">Transmembrane</keyword>
<dbReference type="AlphaFoldDB" id="A0AB39HEH1"/>
<evidence type="ECO:0000313" key="2">
    <source>
        <dbReference type="EMBL" id="XDK24579.1"/>
    </source>
</evidence>
<evidence type="ECO:0000256" key="1">
    <source>
        <dbReference type="SAM" id="Phobius"/>
    </source>
</evidence>
<dbReference type="KEGG" id="vih:AB0763_10270"/>
<name>A0AB39HEH1_9VIBR</name>
<organism evidence="2">
    <name type="scientific">Vibrio sp. HB236076</name>
    <dbReference type="NCBI Taxonomy" id="3232307"/>
    <lineage>
        <taxon>Bacteria</taxon>
        <taxon>Pseudomonadati</taxon>
        <taxon>Pseudomonadota</taxon>
        <taxon>Gammaproteobacteria</taxon>
        <taxon>Vibrionales</taxon>
        <taxon>Vibrionaceae</taxon>
        <taxon>Vibrio</taxon>
    </lineage>
</organism>
<feature type="transmembrane region" description="Helical" evidence="1">
    <location>
        <begin position="12"/>
        <end position="31"/>
    </location>
</feature>
<dbReference type="EMBL" id="CP162601">
    <property type="protein sequence ID" value="XDK24579.1"/>
    <property type="molecule type" value="Genomic_DNA"/>
</dbReference>
<keyword evidence="1" id="KW-1133">Transmembrane helix</keyword>
<reference evidence="2" key="1">
    <citation type="submission" date="2024-07" db="EMBL/GenBank/DDBJ databases">
        <title>Genome Analysis of a Potential Novel Vibrio Species Secreting pH- and Thermo-stable Alginate Lyase and its Application in Producing Alginate Oligosaccharides.</title>
        <authorList>
            <person name="Huang H."/>
            <person name="Bao K."/>
        </authorList>
    </citation>
    <scope>NUCLEOTIDE SEQUENCE</scope>
    <source>
        <strain evidence="2">HB236076</strain>
    </source>
</reference>
<evidence type="ECO:0008006" key="3">
    <source>
        <dbReference type="Google" id="ProtNLM"/>
    </source>
</evidence>
<proteinExistence type="predicted"/>
<keyword evidence="1" id="KW-0472">Membrane</keyword>
<sequence length="141" mass="16511">MGCIVRRPLGFSLLEPMIALVVCSLFCTVIWQCWSNSLYHQYIVAQKSQVLQWAQTHYTQQFLLFYQGQSLTSASGHWQGLQQQTIYWQQTITERADHFVELQLDVHWQTERGQEYHIDIQTGVSHLTQDVAPLSWIANRQ</sequence>
<protein>
    <recommendedName>
        <fullName evidence="3">Prepilin-type N-terminal cleavage/methylation domain-containing protein</fullName>
    </recommendedName>
</protein>
<gene>
    <name evidence="2" type="ORF">AB0763_10270</name>
</gene>